<dbReference type="AlphaFoldDB" id="G8JYP1"/>
<protein>
    <submittedName>
        <fullName evidence="1">Putative type II secretion system protein</fullName>
    </submittedName>
</protein>
<dbReference type="EMBL" id="JN093097">
    <property type="protein sequence ID" value="AET25162.1"/>
    <property type="molecule type" value="Genomic_DNA"/>
</dbReference>
<reference evidence="1" key="4">
    <citation type="submission" date="2011-06" db="EMBL/GenBank/DDBJ databases">
        <authorList>
            <person name="Vereecke D.M."/>
        </authorList>
    </citation>
    <scope>NUCLEOTIDE SEQUENCE</scope>
    <source>
        <strain evidence="1">D188</strain>
        <plasmid evidence="1">pFiD188</plasmid>
    </source>
</reference>
<dbReference type="RefSeq" id="WP_015586080.1">
    <property type="nucleotide sequence ID" value="NC_021080.1"/>
</dbReference>
<keyword evidence="1" id="KW-0614">Plasmid</keyword>
<reference evidence="1" key="1">
    <citation type="journal article" date="2009" name="Proc. Natl. Acad. Sci. U.S.A.">
        <title>Identification of Rhodococcus fascians cytokinins and their modus operandi to reshape the plant.</title>
        <authorList>
            <person name="Pertry I."/>
            <person name="Vaclavikova K."/>
            <person name="Depuydt S."/>
            <person name="Galuszka P."/>
            <person name="Spichal L."/>
            <person name="Temmerman W."/>
            <person name="Stes E."/>
            <person name="Schmulling T."/>
            <person name="Kakimoto T."/>
            <person name="Van Montagu M.C."/>
            <person name="Strnad M."/>
            <person name="Holsters M."/>
            <person name="Tarkowski P."/>
            <person name="Vereecke D."/>
        </authorList>
    </citation>
    <scope>NUCLEOTIDE SEQUENCE</scope>
    <source>
        <strain evidence="1">D188</strain>
        <plasmid evidence="1">pFiD188</plasmid>
    </source>
</reference>
<evidence type="ECO:0000313" key="1">
    <source>
        <dbReference type="EMBL" id="AET25162.1"/>
    </source>
</evidence>
<reference evidence="1" key="2">
    <citation type="journal article" date="2010" name="Mol. Plant Microbe Interact.">
        <title>Rhodococcus fascians impacts plant development through the dynamic fas-mediated production of a cytokinin mix.</title>
        <authorList>
            <person name="Pertry I."/>
            <person name="Vaclavikova K."/>
            <person name="Gemrotova M."/>
            <person name="Spichal L."/>
            <person name="Galuszka P."/>
            <person name="Depuydt S."/>
            <person name="Temmerman W."/>
            <person name="Stes E."/>
            <person name="De Keyser A."/>
            <person name="Riefler M."/>
            <person name="Biondi S."/>
            <person name="Novak O."/>
            <person name="Schmulling T."/>
            <person name="Strnad M."/>
            <person name="Tarkowski P."/>
            <person name="Holsters M."/>
            <person name="Vereecke D."/>
        </authorList>
    </citation>
    <scope>NUCLEOTIDE SEQUENCE</scope>
    <source>
        <strain evidence="1">D188</strain>
        <plasmid evidence="1">pFiD188</plasmid>
    </source>
</reference>
<dbReference type="PATRIC" id="fig|1051973.4.peg.4932"/>
<reference evidence="1" key="5">
    <citation type="journal article" date="2012" name="Mol. Plant Microbe Interact.">
        <title>pFiD188, the linear virulence plasmid of Rhodococcus fascians D188.</title>
        <authorList>
            <person name="Francis I."/>
            <person name="De Keyser A."/>
            <person name="De Backer P."/>
            <person name="Simon-Mateo C."/>
            <person name="Kalkus J."/>
            <person name="Pertry I."/>
            <person name="Ardiles-Diaz W."/>
            <person name="De Rycke R."/>
            <person name="Vandeputte O.M."/>
            <person name="El Jaziri M."/>
            <person name="Holsters M."/>
            <person name="Vereecke D."/>
        </authorList>
    </citation>
    <scope>NUCLEOTIDE SEQUENCE</scope>
    <source>
        <strain evidence="1">D188</strain>
        <plasmid evidence="1">pFiD188</plasmid>
    </source>
</reference>
<reference evidence="1" key="3">
    <citation type="journal article" date="2011" name="Annu. Rev. Phytopathol.">
        <title>A successful bacterial coup d'etat: how Rhodococcus fascians redirects plant development.</title>
        <authorList>
            <person name="Stes E."/>
            <person name="Vandeputte O.M."/>
            <person name="El Jaziri M."/>
            <person name="Holsters M."/>
            <person name="Vereecke D."/>
        </authorList>
    </citation>
    <scope>NUCLEOTIDE SEQUENCE</scope>
    <source>
        <strain evidence="1">D188</strain>
        <plasmid evidence="1">pFiD188</plasmid>
    </source>
</reference>
<dbReference type="InterPro" id="IPR028087">
    <property type="entry name" value="Tad_N"/>
</dbReference>
<dbReference type="KEGG" id="rfa:A3L23_04890"/>
<dbReference type="Pfam" id="PF13400">
    <property type="entry name" value="Tad"/>
    <property type="match status" value="1"/>
</dbReference>
<organism evidence="1">
    <name type="scientific">Rhodococcoides fascians D188</name>
    <dbReference type="NCBI Taxonomy" id="1051973"/>
    <lineage>
        <taxon>Bacteria</taxon>
        <taxon>Bacillati</taxon>
        <taxon>Actinomycetota</taxon>
        <taxon>Actinomycetes</taxon>
        <taxon>Mycobacteriales</taxon>
        <taxon>Nocardiaceae</taxon>
        <taxon>Rhodococcoides</taxon>
    </lineage>
</organism>
<proteinExistence type="predicted"/>
<sequence length="155" mass="15972">MTEALRRAVAACTRRDAHNDAGTIAMWSVITAMALLIMMGLVVDGGGKVYAKQRAEQVAEEAARGAGQAIIEPLAVRGTNVVVNPLTAQAKATKYLAAAGIPGVVVQTGPTTLLITTTTTYQPRVLGLIGVGPQQIIGTATVNLNRTNLGIPGTP</sequence>
<accession>G8JYP1</accession>
<name>G8JYP1_RHOFA</name>
<gene>
    <name evidence="1" type="ORF">pFi_026</name>
</gene>
<geneLocation type="plasmid" evidence="1">
    <name>pFiD188</name>
</geneLocation>